<dbReference type="InterPro" id="IPR011990">
    <property type="entry name" value="TPR-like_helical_dom_sf"/>
</dbReference>
<feature type="repeat" description="TPR" evidence="1">
    <location>
        <begin position="409"/>
        <end position="442"/>
    </location>
</feature>
<gene>
    <name evidence="3" type="ORF">H074_12377</name>
</gene>
<dbReference type="PATRIC" id="fig|1284240.4.peg.2523"/>
<dbReference type="PROSITE" id="PS50005">
    <property type="entry name" value="TPR"/>
    <property type="match status" value="1"/>
</dbReference>
<dbReference type="SMART" id="SM00028">
    <property type="entry name" value="TPR"/>
    <property type="match status" value="2"/>
</dbReference>
<dbReference type="Pfam" id="PF13176">
    <property type="entry name" value="TPR_7"/>
    <property type="match status" value="1"/>
</dbReference>
<dbReference type="InterPro" id="IPR019734">
    <property type="entry name" value="TPR_rpt"/>
</dbReference>
<name>M2YGT1_9PSEU</name>
<dbReference type="PANTHER" id="PTHR11102">
    <property type="entry name" value="SEL-1-LIKE PROTEIN"/>
    <property type="match status" value="1"/>
</dbReference>
<evidence type="ECO:0000256" key="1">
    <source>
        <dbReference type="PROSITE-ProRule" id="PRU00339"/>
    </source>
</evidence>
<accession>M2YGT1</accession>
<evidence type="ECO:0000256" key="2">
    <source>
        <dbReference type="SAM" id="MobiDB-lite"/>
    </source>
</evidence>
<dbReference type="SMART" id="SM00671">
    <property type="entry name" value="SEL1"/>
    <property type="match status" value="3"/>
</dbReference>
<dbReference type="AlphaFoldDB" id="M2YGT1"/>
<dbReference type="Gene3D" id="1.25.40.10">
    <property type="entry name" value="Tetratricopeptide repeat domain"/>
    <property type="match status" value="1"/>
</dbReference>
<dbReference type="EMBL" id="AOHO01000047">
    <property type="protein sequence ID" value="EME60925.1"/>
    <property type="molecule type" value="Genomic_DNA"/>
</dbReference>
<dbReference type="RefSeq" id="WP_007030381.1">
    <property type="nucleotide sequence ID" value="NZ_AOHO01000047.1"/>
</dbReference>
<keyword evidence="1" id="KW-0802">TPR repeat</keyword>
<proteinExistence type="predicted"/>
<dbReference type="Proteomes" id="UP000054226">
    <property type="component" value="Unassembled WGS sequence"/>
</dbReference>
<feature type="region of interest" description="Disordered" evidence="2">
    <location>
        <begin position="532"/>
        <end position="558"/>
    </location>
</feature>
<organism evidence="3 4">
    <name type="scientific">Amycolatopsis decaplanina DSM 44594</name>
    <dbReference type="NCBI Taxonomy" id="1284240"/>
    <lineage>
        <taxon>Bacteria</taxon>
        <taxon>Bacillati</taxon>
        <taxon>Actinomycetota</taxon>
        <taxon>Actinomycetes</taxon>
        <taxon>Pseudonocardiales</taxon>
        <taxon>Pseudonocardiaceae</taxon>
        <taxon>Amycolatopsis</taxon>
    </lineage>
</organism>
<dbReference type="InterPro" id="IPR006597">
    <property type="entry name" value="Sel1-like"/>
</dbReference>
<evidence type="ECO:0000313" key="4">
    <source>
        <dbReference type="Proteomes" id="UP000054226"/>
    </source>
</evidence>
<evidence type="ECO:0000313" key="3">
    <source>
        <dbReference type="EMBL" id="EME60925.1"/>
    </source>
</evidence>
<keyword evidence="4" id="KW-1185">Reference proteome</keyword>
<dbReference type="SUPFAM" id="SSF81901">
    <property type="entry name" value="HCP-like"/>
    <property type="match status" value="1"/>
</dbReference>
<dbReference type="PANTHER" id="PTHR11102:SF147">
    <property type="entry name" value="SEL1L ADAPTOR SUBUNIT OF ERAD E3 UBIQUITIN LIGASE"/>
    <property type="match status" value="1"/>
</dbReference>
<protein>
    <submittedName>
        <fullName evidence="3">Sel1 domain-containing protein repeat-containing protein</fullName>
    </submittedName>
</protein>
<dbReference type="OrthoDB" id="3964962at2"/>
<sequence length="678" mass="74745">MSYNRTIIVNPVPPEPEPSDLRLVPIDDLDPFELEVHRAITALDATEAALPSLPRYVSRPHDDKLRQIVQRASEGTSEFIVLVGGSSAGKTRACWEAIQHLPAGWTVWHPISPSPAQAVLDGLARVPPYTVVWLNELQHYLVSPEANVSELLAANVRELIRDRQRAPVLIMGTIWPEYLSGITNVPSPDEVDLHPQVRILLDDNKLPIPSRFSQEELVAVRTAASNDPRLRQAVAFSRFGEITQYLAAGPAMVERYQAAPSPAQAVINAVLDVRRLVDAQDSPRSFLEHAAPGYLSDSEWQSASGHWLDQALTFAGAMCRGASGLVVRRRQKPGQSTTDNPGFTLSDYLAQWGRTSRYFEVPPAEFWQAARDHFADTAVLLSLGSAAADRWRLRHAAMLFERAAEFGNLQALVLLGEMHARSGNFEQAETHYHRAAKLGNSTAQIELARLLDARGKTENAERWLLAAADQHDARALQILAQLAESAGDNARAEQWLREAVEAAGITRTRPLRQLARLRAEAGDQREAAELRARAKNGVQTVTRRPLADIQQRSGGPDKLEQNLRERISEAESAGRSASASDLALLSEVCEDKGNRDEAEALAERAALAGDPFAFEMLIVSRGRNGEEEEAVRLARRITDAGNANGLMMIVDAFSNDPHWQRICRLGLEPDGTTATDWF</sequence>
<dbReference type="InterPro" id="IPR050767">
    <property type="entry name" value="Sel1_AlgK"/>
</dbReference>
<dbReference type="Pfam" id="PF13181">
    <property type="entry name" value="TPR_8"/>
    <property type="match status" value="1"/>
</dbReference>
<reference evidence="3 4" key="1">
    <citation type="journal article" date="2013" name="Genome Announc.">
        <title>Draft Genome Sequence of Amycolatopsis decaplanina Strain DSM 44594T.</title>
        <authorList>
            <person name="Kaur N."/>
            <person name="Kumar S."/>
            <person name="Bala M."/>
            <person name="Raghava G.P."/>
            <person name="Mayilraj S."/>
        </authorList>
    </citation>
    <scope>NUCLEOTIDE SEQUENCE [LARGE SCALE GENOMIC DNA]</scope>
    <source>
        <strain evidence="3 4">DSM 44594</strain>
    </source>
</reference>
<dbReference type="GO" id="GO:0036503">
    <property type="term" value="P:ERAD pathway"/>
    <property type="evidence" value="ECO:0007669"/>
    <property type="project" value="TreeGrafter"/>
</dbReference>
<comment type="caution">
    <text evidence="3">The sequence shown here is derived from an EMBL/GenBank/DDBJ whole genome shotgun (WGS) entry which is preliminary data.</text>
</comment>